<accession>A0A1I7WA33</accession>
<dbReference type="WBParaSite" id="Hba_01533">
    <property type="protein sequence ID" value="Hba_01533"/>
    <property type="gene ID" value="Hba_01533"/>
</dbReference>
<dbReference type="AlphaFoldDB" id="A0A1I7WA33"/>
<feature type="region of interest" description="Disordered" evidence="1">
    <location>
        <begin position="1"/>
        <end position="22"/>
    </location>
</feature>
<name>A0A1I7WA33_HETBA</name>
<protein>
    <submittedName>
        <fullName evidence="3">Uncharacterized protein</fullName>
    </submittedName>
</protein>
<reference evidence="3" key="1">
    <citation type="submission" date="2016-11" db="UniProtKB">
        <authorList>
            <consortium name="WormBaseParasite"/>
        </authorList>
    </citation>
    <scope>IDENTIFICATION</scope>
</reference>
<dbReference type="Proteomes" id="UP000095283">
    <property type="component" value="Unplaced"/>
</dbReference>
<evidence type="ECO:0000256" key="1">
    <source>
        <dbReference type="SAM" id="MobiDB-lite"/>
    </source>
</evidence>
<keyword evidence="2" id="KW-1185">Reference proteome</keyword>
<evidence type="ECO:0000313" key="3">
    <source>
        <dbReference type="WBParaSite" id="Hba_01533"/>
    </source>
</evidence>
<evidence type="ECO:0000313" key="2">
    <source>
        <dbReference type="Proteomes" id="UP000095283"/>
    </source>
</evidence>
<sequence length="22" mass="2723">MRKSLKLDEDQNRKSPSRNEYK</sequence>
<organism evidence="2 3">
    <name type="scientific">Heterorhabditis bacteriophora</name>
    <name type="common">Entomopathogenic nematode worm</name>
    <dbReference type="NCBI Taxonomy" id="37862"/>
    <lineage>
        <taxon>Eukaryota</taxon>
        <taxon>Metazoa</taxon>
        <taxon>Ecdysozoa</taxon>
        <taxon>Nematoda</taxon>
        <taxon>Chromadorea</taxon>
        <taxon>Rhabditida</taxon>
        <taxon>Rhabditina</taxon>
        <taxon>Rhabditomorpha</taxon>
        <taxon>Strongyloidea</taxon>
        <taxon>Heterorhabditidae</taxon>
        <taxon>Heterorhabditis</taxon>
    </lineage>
</organism>
<proteinExistence type="predicted"/>